<reference evidence="2" key="1">
    <citation type="submission" date="2023-10" db="EMBL/GenBank/DDBJ databases">
        <authorList>
            <person name="Chen Y."/>
            <person name="Shah S."/>
            <person name="Dougan E. K."/>
            <person name="Thang M."/>
            <person name="Chan C."/>
        </authorList>
    </citation>
    <scope>NUCLEOTIDE SEQUENCE [LARGE SCALE GENOMIC DNA]</scope>
</reference>
<accession>A0ABN9YJ02</accession>
<feature type="region of interest" description="Disordered" evidence="1">
    <location>
        <begin position="15"/>
        <end position="45"/>
    </location>
</feature>
<dbReference type="Proteomes" id="UP001189429">
    <property type="component" value="Unassembled WGS sequence"/>
</dbReference>
<name>A0ABN9YJ02_9DINO</name>
<protein>
    <submittedName>
        <fullName evidence="2">Uncharacterized protein</fullName>
    </submittedName>
</protein>
<comment type="caution">
    <text evidence="2">The sequence shown here is derived from an EMBL/GenBank/DDBJ whole genome shotgun (WGS) entry which is preliminary data.</text>
</comment>
<organism evidence="2 3">
    <name type="scientific">Prorocentrum cordatum</name>
    <dbReference type="NCBI Taxonomy" id="2364126"/>
    <lineage>
        <taxon>Eukaryota</taxon>
        <taxon>Sar</taxon>
        <taxon>Alveolata</taxon>
        <taxon>Dinophyceae</taxon>
        <taxon>Prorocentrales</taxon>
        <taxon>Prorocentraceae</taxon>
        <taxon>Prorocentrum</taxon>
    </lineage>
</organism>
<feature type="compositionally biased region" description="Acidic residues" evidence="1">
    <location>
        <begin position="26"/>
        <end position="39"/>
    </location>
</feature>
<sequence>MQVGRMGRAWEEKVARACGVQQQGPQEEEEEEEEEEEGGGWDSAVRPIMTRKPSYLYTKNWARSSIGRAAETEGGHQQLARRQGPEQAVLIIILQLPRRPPPFYSGPLPFASASAMGVRGGTAQS</sequence>
<keyword evidence="3" id="KW-1185">Reference proteome</keyword>
<evidence type="ECO:0000313" key="3">
    <source>
        <dbReference type="Proteomes" id="UP001189429"/>
    </source>
</evidence>
<dbReference type="EMBL" id="CAUYUJ010022681">
    <property type="protein sequence ID" value="CAK0911969.1"/>
    <property type="molecule type" value="Genomic_DNA"/>
</dbReference>
<evidence type="ECO:0000313" key="2">
    <source>
        <dbReference type="EMBL" id="CAK0911969.1"/>
    </source>
</evidence>
<evidence type="ECO:0000256" key="1">
    <source>
        <dbReference type="SAM" id="MobiDB-lite"/>
    </source>
</evidence>
<gene>
    <name evidence="2" type="ORF">PCOR1329_LOCUS85678</name>
</gene>
<proteinExistence type="predicted"/>